<keyword evidence="2" id="KW-0472">Membrane</keyword>
<name>A0ABY5YJU9_9DEIO</name>
<proteinExistence type="predicted"/>
<protein>
    <submittedName>
        <fullName evidence="3">YbaN family protein</fullName>
    </submittedName>
</protein>
<feature type="compositionally biased region" description="Basic and acidic residues" evidence="1">
    <location>
        <begin position="1"/>
        <end position="13"/>
    </location>
</feature>
<organism evidence="3 4">
    <name type="scientific">Deinococcus rubellus</name>
    <dbReference type="NCBI Taxonomy" id="1889240"/>
    <lineage>
        <taxon>Bacteria</taxon>
        <taxon>Thermotogati</taxon>
        <taxon>Deinococcota</taxon>
        <taxon>Deinococci</taxon>
        <taxon>Deinococcales</taxon>
        <taxon>Deinococcaceae</taxon>
        <taxon>Deinococcus</taxon>
    </lineage>
</organism>
<evidence type="ECO:0000256" key="1">
    <source>
        <dbReference type="SAM" id="MobiDB-lite"/>
    </source>
</evidence>
<keyword evidence="2" id="KW-1133">Transmembrane helix</keyword>
<reference evidence="3" key="1">
    <citation type="submission" date="2022-09" db="EMBL/GenBank/DDBJ databases">
        <title>genome sequence of Deinococcus rubellus.</title>
        <authorList>
            <person name="Srinivasan S."/>
        </authorList>
    </citation>
    <scope>NUCLEOTIDE SEQUENCE</scope>
    <source>
        <strain evidence="3">Ant6</strain>
    </source>
</reference>
<dbReference type="InterPro" id="IPR007401">
    <property type="entry name" value="DUF454"/>
</dbReference>
<keyword evidence="2" id="KW-0812">Transmembrane</keyword>
<feature type="transmembrane region" description="Helical" evidence="2">
    <location>
        <begin position="121"/>
        <end position="139"/>
    </location>
</feature>
<accession>A0ABY5YJU9</accession>
<gene>
    <name evidence="3" type="ORF">N0D28_06955</name>
</gene>
<evidence type="ECO:0000256" key="2">
    <source>
        <dbReference type="SAM" id="Phobius"/>
    </source>
</evidence>
<dbReference type="EMBL" id="CP104213">
    <property type="protein sequence ID" value="UWX65387.1"/>
    <property type="molecule type" value="Genomic_DNA"/>
</dbReference>
<dbReference type="PANTHER" id="PTHR35813:SF1">
    <property type="entry name" value="INNER MEMBRANE PROTEIN YBAN"/>
    <property type="match status" value="1"/>
</dbReference>
<feature type="transmembrane region" description="Helical" evidence="2">
    <location>
        <begin position="31"/>
        <end position="52"/>
    </location>
</feature>
<keyword evidence="4" id="KW-1185">Reference proteome</keyword>
<feature type="region of interest" description="Disordered" evidence="1">
    <location>
        <begin position="1"/>
        <end position="23"/>
    </location>
</feature>
<evidence type="ECO:0000313" key="4">
    <source>
        <dbReference type="Proteomes" id="UP001060261"/>
    </source>
</evidence>
<dbReference type="RefSeq" id="WP_260561642.1">
    <property type="nucleotide sequence ID" value="NZ_BAABEC010000183.1"/>
</dbReference>
<sequence>MVRRVGAEVRPPDPARTPGPQSRRAHLTRPLWLGLGFLFTGIGLLGTVLPLLPGTGFLVLAAWCFSRSSPRFEAWLLGLPVVGELLSDYRAGKGMPLRAKMVACLSIALAVGLSLNRIPVLIGQVVWVLLGMFGIWYIVRRVPLRR</sequence>
<dbReference type="Proteomes" id="UP001060261">
    <property type="component" value="Chromosome"/>
</dbReference>
<dbReference type="PANTHER" id="PTHR35813">
    <property type="entry name" value="INNER MEMBRANE PROTEIN YBAN"/>
    <property type="match status" value="1"/>
</dbReference>
<evidence type="ECO:0000313" key="3">
    <source>
        <dbReference type="EMBL" id="UWX65387.1"/>
    </source>
</evidence>
<dbReference type="Pfam" id="PF04304">
    <property type="entry name" value="DUF454"/>
    <property type="match status" value="1"/>
</dbReference>